<dbReference type="EMBL" id="CP016094">
    <property type="protein sequence ID" value="AOS46259.1"/>
    <property type="molecule type" value="Genomic_DNA"/>
</dbReference>
<keyword evidence="1" id="KW-1133">Transmembrane helix</keyword>
<keyword evidence="4" id="KW-1185">Reference proteome</keyword>
<sequence>MRPMKTVYPTRVDTWLACLLIGAPLFAVTLGLFTLTYSIGAGVVVIATGLLVGGMIAALTLPCRYTLSNESLKIQSGLIEEEVPLRAIRGVEKTISLFGAPGLSLRRVKVTLQEGSRVISPENRDAFIADLEARLHPKNHRDPSV</sequence>
<dbReference type="STRING" id="1838286.Verru16b_03359"/>
<evidence type="ECO:0000313" key="3">
    <source>
        <dbReference type="EMBL" id="AOS46259.1"/>
    </source>
</evidence>
<keyword evidence="1" id="KW-0472">Membrane</keyword>
<evidence type="ECO:0000313" key="4">
    <source>
        <dbReference type="Proteomes" id="UP000095228"/>
    </source>
</evidence>
<dbReference type="Proteomes" id="UP000095228">
    <property type="component" value="Chromosome"/>
</dbReference>
<organism evidence="3 4">
    <name type="scientific">Lacunisphaera limnophila</name>
    <dbReference type="NCBI Taxonomy" id="1838286"/>
    <lineage>
        <taxon>Bacteria</taxon>
        <taxon>Pseudomonadati</taxon>
        <taxon>Verrucomicrobiota</taxon>
        <taxon>Opitutia</taxon>
        <taxon>Opitutales</taxon>
        <taxon>Opitutaceae</taxon>
        <taxon>Lacunisphaera</taxon>
    </lineage>
</organism>
<dbReference type="InterPro" id="IPR009589">
    <property type="entry name" value="PH_YyaB-like"/>
</dbReference>
<dbReference type="KEGG" id="obg:Verru16b_03359"/>
<evidence type="ECO:0000256" key="1">
    <source>
        <dbReference type="SAM" id="Phobius"/>
    </source>
</evidence>
<accession>A0A1D8AZE1</accession>
<dbReference type="GO" id="GO:0030153">
    <property type="term" value="P:bacteriocin immunity"/>
    <property type="evidence" value="ECO:0007669"/>
    <property type="project" value="InterPro"/>
</dbReference>
<feature type="transmembrane region" description="Helical" evidence="1">
    <location>
        <begin position="12"/>
        <end position="33"/>
    </location>
</feature>
<keyword evidence="1" id="KW-0812">Transmembrane</keyword>
<name>A0A1D8AZE1_9BACT</name>
<feature type="transmembrane region" description="Helical" evidence="1">
    <location>
        <begin position="39"/>
        <end position="61"/>
    </location>
</feature>
<dbReference type="Pfam" id="PF06713">
    <property type="entry name" value="bPH_4"/>
    <property type="match status" value="1"/>
</dbReference>
<proteinExistence type="predicted"/>
<reference evidence="3 4" key="1">
    <citation type="submission" date="2016-06" db="EMBL/GenBank/DDBJ databases">
        <title>Three novel species with peptidoglycan cell walls form the new genus Lacunisphaera gen. nov. in the family Opitutaceae of the verrucomicrobial subdivision 4.</title>
        <authorList>
            <person name="Rast P."/>
            <person name="Gloeckner I."/>
            <person name="Jogler M."/>
            <person name="Boedeker C."/>
            <person name="Jeske O."/>
            <person name="Wiegand S."/>
            <person name="Reinhardt R."/>
            <person name="Schumann P."/>
            <person name="Rohde M."/>
            <person name="Spring S."/>
            <person name="Gloeckner F.O."/>
            <person name="Jogler C."/>
        </authorList>
    </citation>
    <scope>NUCLEOTIDE SEQUENCE [LARGE SCALE GENOMIC DNA]</scope>
    <source>
        <strain evidence="3 4">IG16b</strain>
    </source>
</reference>
<protein>
    <recommendedName>
        <fullName evidence="2">Uncharacterized protein YyaB-like PH domain-containing protein</fullName>
    </recommendedName>
</protein>
<dbReference type="AlphaFoldDB" id="A0A1D8AZE1"/>
<gene>
    <name evidence="3" type="ORF">Verru16b_03359</name>
</gene>
<evidence type="ECO:0000259" key="2">
    <source>
        <dbReference type="Pfam" id="PF06713"/>
    </source>
</evidence>
<feature type="domain" description="Uncharacterized protein YyaB-like PH" evidence="2">
    <location>
        <begin position="63"/>
        <end position="134"/>
    </location>
</feature>